<name>A0A7W5Z336_9HYPH</name>
<dbReference type="Pfam" id="PF10074">
    <property type="entry name" value="RovC_DNA-bd"/>
    <property type="match status" value="1"/>
</dbReference>
<dbReference type="Proteomes" id="UP000537592">
    <property type="component" value="Unassembled WGS sequence"/>
</dbReference>
<sequence>MFLDEDVRATPETLHILLQHEQLGLHVVVPAGSSPDAPLAALVHLGRSGLDRIAALDRLLRYLHGYKVPPDQRMTAQQRRRLKAMLRAVDAREHNASQREIARVLFGVERIASEHWKTSPLRDAVSDLLKDGAAMIAGDYRRLLRFRRRQ</sequence>
<dbReference type="InterPro" id="IPR018754">
    <property type="entry name" value="RovC-like_DNA-bd"/>
</dbReference>
<gene>
    <name evidence="2" type="ORF">FHS81_000795</name>
</gene>
<feature type="domain" description="T6SS Transcription factor RovC-like DNA binding" evidence="1">
    <location>
        <begin position="45"/>
        <end position="145"/>
    </location>
</feature>
<keyword evidence="3" id="KW-1185">Reference proteome</keyword>
<evidence type="ECO:0000259" key="1">
    <source>
        <dbReference type="Pfam" id="PF10074"/>
    </source>
</evidence>
<protein>
    <recommendedName>
        <fullName evidence="1">T6SS Transcription factor RovC-like DNA binding domain-containing protein</fullName>
    </recommendedName>
</protein>
<dbReference type="EMBL" id="JACICC010000001">
    <property type="protein sequence ID" value="MBB3808741.1"/>
    <property type="molecule type" value="Genomic_DNA"/>
</dbReference>
<dbReference type="AlphaFoldDB" id="A0A7W5Z336"/>
<evidence type="ECO:0000313" key="3">
    <source>
        <dbReference type="Proteomes" id="UP000537592"/>
    </source>
</evidence>
<organism evidence="2 3">
    <name type="scientific">Pseudochelatococcus contaminans</name>
    <dbReference type="NCBI Taxonomy" id="1538103"/>
    <lineage>
        <taxon>Bacteria</taxon>
        <taxon>Pseudomonadati</taxon>
        <taxon>Pseudomonadota</taxon>
        <taxon>Alphaproteobacteria</taxon>
        <taxon>Hyphomicrobiales</taxon>
        <taxon>Chelatococcaceae</taxon>
        <taxon>Pseudochelatococcus</taxon>
    </lineage>
</organism>
<reference evidence="2 3" key="1">
    <citation type="submission" date="2020-08" db="EMBL/GenBank/DDBJ databases">
        <title>Genomic Encyclopedia of Type Strains, Phase IV (KMG-IV): sequencing the most valuable type-strain genomes for metagenomic binning, comparative biology and taxonomic classification.</title>
        <authorList>
            <person name="Goeker M."/>
        </authorList>
    </citation>
    <scope>NUCLEOTIDE SEQUENCE [LARGE SCALE GENOMIC DNA]</scope>
    <source>
        <strain evidence="2 3">DSM 28760</strain>
    </source>
</reference>
<evidence type="ECO:0000313" key="2">
    <source>
        <dbReference type="EMBL" id="MBB3808741.1"/>
    </source>
</evidence>
<comment type="caution">
    <text evidence="2">The sequence shown here is derived from an EMBL/GenBank/DDBJ whole genome shotgun (WGS) entry which is preliminary data.</text>
</comment>
<accession>A0A7W5Z336</accession>
<proteinExistence type="predicted"/>